<dbReference type="KEGG" id="shd:SUTH_00435"/>
<feature type="domain" description="Histidine kinase" evidence="5">
    <location>
        <begin position="281"/>
        <end position="485"/>
    </location>
</feature>
<evidence type="ECO:0000313" key="7">
    <source>
        <dbReference type="Proteomes" id="UP000031637"/>
    </source>
</evidence>
<keyword evidence="6" id="KW-0808">Transferase</keyword>
<dbReference type="EC" id="2.7.13.3" evidence="2"/>
<evidence type="ECO:0000259" key="5">
    <source>
        <dbReference type="PROSITE" id="PS50109"/>
    </source>
</evidence>
<dbReference type="Pfam" id="PF00512">
    <property type="entry name" value="HisKA"/>
    <property type="match status" value="1"/>
</dbReference>
<reference evidence="6 7" key="1">
    <citation type="journal article" date="2014" name="Syst. Appl. Microbiol.">
        <title>Complete genomes of freshwater sulfur oxidizers Sulfuricella denitrificans skB26 and Sulfuritalea hydrogenivorans sk43H: genetic insights into the sulfur oxidation pathway of betaproteobacteria.</title>
        <authorList>
            <person name="Watanabe T."/>
            <person name="Kojima H."/>
            <person name="Fukui M."/>
        </authorList>
    </citation>
    <scope>NUCLEOTIDE SEQUENCE [LARGE SCALE GENOMIC DNA]</scope>
    <source>
        <strain evidence="6">DSM22779</strain>
    </source>
</reference>
<feature type="transmembrane region" description="Helical" evidence="4">
    <location>
        <begin position="179"/>
        <end position="205"/>
    </location>
</feature>
<dbReference type="InterPro" id="IPR003594">
    <property type="entry name" value="HATPase_dom"/>
</dbReference>
<dbReference type="Proteomes" id="UP000031637">
    <property type="component" value="Chromosome"/>
</dbReference>
<keyword evidence="4" id="KW-1133">Transmembrane helix</keyword>
<dbReference type="RefSeq" id="WP_041096740.1">
    <property type="nucleotide sequence ID" value="NZ_AP012547.1"/>
</dbReference>
<dbReference type="PRINTS" id="PR00344">
    <property type="entry name" value="BCTRLSENSOR"/>
</dbReference>
<evidence type="ECO:0000256" key="4">
    <source>
        <dbReference type="SAM" id="Phobius"/>
    </source>
</evidence>
<dbReference type="InterPro" id="IPR036890">
    <property type="entry name" value="HATPase_C_sf"/>
</dbReference>
<dbReference type="Gene3D" id="3.30.565.10">
    <property type="entry name" value="Histidine kinase-like ATPase, C-terminal domain"/>
    <property type="match status" value="1"/>
</dbReference>
<organism evidence="6 7">
    <name type="scientific">Sulfuritalea hydrogenivorans sk43H</name>
    <dbReference type="NCBI Taxonomy" id="1223802"/>
    <lineage>
        <taxon>Bacteria</taxon>
        <taxon>Pseudomonadati</taxon>
        <taxon>Pseudomonadota</taxon>
        <taxon>Betaproteobacteria</taxon>
        <taxon>Nitrosomonadales</taxon>
        <taxon>Sterolibacteriaceae</taxon>
        <taxon>Sulfuritalea</taxon>
    </lineage>
</organism>
<dbReference type="SUPFAM" id="SSF47384">
    <property type="entry name" value="Homodimeric domain of signal transducing histidine kinase"/>
    <property type="match status" value="1"/>
</dbReference>
<keyword evidence="3" id="KW-0597">Phosphoprotein</keyword>
<keyword evidence="4" id="KW-0472">Membrane</keyword>
<comment type="catalytic activity">
    <reaction evidence="1">
        <text>ATP + protein L-histidine = ADP + protein N-phospho-L-histidine.</text>
        <dbReference type="EC" id="2.7.13.3"/>
    </reaction>
</comment>
<dbReference type="OrthoDB" id="2521613at2"/>
<dbReference type="Gene3D" id="1.10.287.130">
    <property type="match status" value="1"/>
</dbReference>
<accession>W0SAJ9</accession>
<proteinExistence type="predicted"/>
<evidence type="ECO:0000256" key="2">
    <source>
        <dbReference type="ARBA" id="ARBA00012438"/>
    </source>
</evidence>
<gene>
    <name evidence="6" type="ORF">SUTH_00435</name>
</gene>
<dbReference type="InterPro" id="IPR036097">
    <property type="entry name" value="HisK_dim/P_sf"/>
</dbReference>
<protein>
    <recommendedName>
        <fullName evidence="2">histidine kinase</fullName>
        <ecNumber evidence="2">2.7.13.3</ecNumber>
    </recommendedName>
</protein>
<keyword evidence="4" id="KW-0812">Transmembrane</keyword>
<sequence length="493" mass="54569">MRWLFNLSFRHKIPLWTSFLIGLSIFAVGAALMTRAYNDMKNAVVVSAENLAHTLANTVAPTLLHDDVWRAFEIVRSPIRAKSAMTPVEVDAVVVLGRDRKVFVSSHPETLPMLAAAATLGADWRQIDERLDAAPERKWPLVLEPANSDYLYLALPVVHKDAQLGHLVLRYSKSVFHPWFIDTIWQGLGIGLLVLAVLIPINWYWGSRMSAPLVDLAQRMGLMLEKAPEPLPSGLYPYHDELGQLFEAYDQMALALRDKAALEAEVVKSERLAAIGQLTAGIAHEINNPLAGLITVVDTLKLRRDLDPRALRSLDLIDRGLTQIRDTVAALLVQTRVQARPLNLHDLEDIHTLIQPQVGKRRIQLEWSAAMPAELPAPASLVRQILINLLLNAVQAADEDGHVSLWLGRKDDSETCLAIVVRNDGALLGEEQLAHLFEPFASTRAGGHGLGLWVTYQIVTQLNGRITARNIDGKVEFVVHLPLGETPCSTASH</sequence>
<dbReference type="STRING" id="1223802.SUTH_00435"/>
<dbReference type="InterPro" id="IPR005467">
    <property type="entry name" value="His_kinase_dom"/>
</dbReference>
<dbReference type="GO" id="GO:0000155">
    <property type="term" value="F:phosphorelay sensor kinase activity"/>
    <property type="evidence" value="ECO:0007669"/>
    <property type="project" value="InterPro"/>
</dbReference>
<dbReference type="SMART" id="SM00387">
    <property type="entry name" value="HATPase_c"/>
    <property type="match status" value="1"/>
</dbReference>
<keyword evidence="7" id="KW-1185">Reference proteome</keyword>
<dbReference type="AlphaFoldDB" id="W0SAJ9"/>
<keyword evidence="6" id="KW-0418">Kinase</keyword>
<dbReference type="EMBL" id="AP012547">
    <property type="protein sequence ID" value="BAO28249.1"/>
    <property type="molecule type" value="Genomic_DNA"/>
</dbReference>
<dbReference type="PANTHER" id="PTHR43065">
    <property type="entry name" value="SENSOR HISTIDINE KINASE"/>
    <property type="match status" value="1"/>
</dbReference>
<name>W0SAJ9_9PROT</name>
<dbReference type="CDD" id="cd00082">
    <property type="entry name" value="HisKA"/>
    <property type="match status" value="1"/>
</dbReference>
<dbReference type="PROSITE" id="PS50109">
    <property type="entry name" value="HIS_KIN"/>
    <property type="match status" value="1"/>
</dbReference>
<feature type="transmembrane region" description="Helical" evidence="4">
    <location>
        <begin position="13"/>
        <end position="33"/>
    </location>
</feature>
<evidence type="ECO:0000256" key="1">
    <source>
        <dbReference type="ARBA" id="ARBA00000085"/>
    </source>
</evidence>
<dbReference type="InterPro" id="IPR003661">
    <property type="entry name" value="HisK_dim/P_dom"/>
</dbReference>
<evidence type="ECO:0000313" key="6">
    <source>
        <dbReference type="EMBL" id="BAO28249.1"/>
    </source>
</evidence>
<dbReference type="Pfam" id="PF02518">
    <property type="entry name" value="HATPase_c"/>
    <property type="match status" value="1"/>
</dbReference>
<dbReference type="HOGENOM" id="CLU_000445_89_29_4"/>
<dbReference type="SUPFAM" id="SSF55874">
    <property type="entry name" value="ATPase domain of HSP90 chaperone/DNA topoisomerase II/histidine kinase"/>
    <property type="match status" value="1"/>
</dbReference>
<evidence type="ECO:0000256" key="3">
    <source>
        <dbReference type="ARBA" id="ARBA00022553"/>
    </source>
</evidence>
<dbReference type="SMART" id="SM00388">
    <property type="entry name" value="HisKA"/>
    <property type="match status" value="1"/>
</dbReference>
<dbReference type="InterPro" id="IPR004358">
    <property type="entry name" value="Sig_transdc_His_kin-like_C"/>
</dbReference>